<evidence type="ECO:0000256" key="3">
    <source>
        <dbReference type="ARBA" id="ARBA00022980"/>
    </source>
</evidence>
<feature type="domain" description="Large ribosomal subunit protein uL5 C-terminal" evidence="7">
    <location>
        <begin position="484"/>
        <end position="564"/>
    </location>
</feature>
<evidence type="ECO:0000256" key="1">
    <source>
        <dbReference type="ARBA" id="ARBA00004021"/>
    </source>
</evidence>
<feature type="compositionally biased region" description="Pro residues" evidence="5">
    <location>
        <begin position="287"/>
        <end position="296"/>
    </location>
</feature>
<accession>A0A060SJU0</accession>
<reference evidence="8" key="1">
    <citation type="submission" date="2014-01" db="EMBL/GenBank/DDBJ databases">
        <title>The genome of the white-rot fungus Pycnoporus cinnabarinus: a basidiomycete model with a versatile arsenal for lignocellulosic biomass breakdown.</title>
        <authorList>
            <person name="Levasseur A."/>
            <person name="Lomascolo A."/>
            <person name="Ruiz-Duenas F.J."/>
            <person name="Uzan E."/>
            <person name="Piumi F."/>
            <person name="Kues U."/>
            <person name="Ram A.F.J."/>
            <person name="Murat C."/>
            <person name="Haon M."/>
            <person name="Benoit I."/>
            <person name="Arfi Y."/>
            <person name="Chevret D."/>
            <person name="Drula E."/>
            <person name="Kwon M.J."/>
            <person name="Gouret P."/>
            <person name="Lesage-Meessen L."/>
            <person name="Lombard V."/>
            <person name="Mariette J."/>
            <person name="Noirot C."/>
            <person name="Park J."/>
            <person name="Patyshakuliyeva A."/>
            <person name="Wieneger R.A.B."/>
            <person name="Wosten H.A.B."/>
            <person name="Martin F."/>
            <person name="Coutinho P.M."/>
            <person name="de Vries R."/>
            <person name="Martinez A.T."/>
            <person name="Klopp C."/>
            <person name="Pontarotti P."/>
            <person name="Henrissat B."/>
            <person name="Record E."/>
        </authorList>
    </citation>
    <scope>NUCLEOTIDE SEQUENCE [LARGE SCALE GENOMIC DNA]</scope>
    <source>
        <strain evidence="8">BRFM137</strain>
    </source>
</reference>
<feature type="region of interest" description="Disordered" evidence="5">
    <location>
        <begin position="1"/>
        <end position="59"/>
    </location>
</feature>
<keyword evidence="3" id="KW-0689">Ribosomal protein</keyword>
<dbReference type="GO" id="GO:0006412">
    <property type="term" value="P:translation"/>
    <property type="evidence" value="ECO:0007669"/>
    <property type="project" value="InterPro"/>
</dbReference>
<dbReference type="OrthoDB" id="1734943at2759"/>
<dbReference type="AlphaFoldDB" id="A0A060SJU0"/>
<comment type="similarity">
    <text evidence="2">Belongs to the universal ribosomal protein uL5 family.</text>
</comment>
<dbReference type="SUPFAM" id="SSF55282">
    <property type="entry name" value="RL5-like"/>
    <property type="match status" value="1"/>
</dbReference>
<dbReference type="Proteomes" id="UP000029665">
    <property type="component" value="Unassembled WGS sequence"/>
</dbReference>
<evidence type="ECO:0000259" key="7">
    <source>
        <dbReference type="Pfam" id="PF00673"/>
    </source>
</evidence>
<dbReference type="GO" id="GO:1990904">
    <property type="term" value="C:ribonucleoprotein complex"/>
    <property type="evidence" value="ECO:0007669"/>
    <property type="project" value="UniProtKB-KW"/>
</dbReference>
<organism evidence="8 9">
    <name type="scientific">Pycnoporus cinnabarinus</name>
    <name type="common">Cinnabar-red polypore</name>
    <name type="synonym">Trametes cinnabarina</name>
    <dbReference type="NCBI Taxonomy" id="5643"/>
    <lineage>
        <taxon>Eukaryota</taxon>
        <taxon>Fungi</taxon>
        <taxon>Dikarya</taxon>
        <taxon>Basidiomycota</taxon>
        <taxon>Agaricomycotina</taxon>
        <taxon>Agaricomycetes</taxon>
        <taxon>Polyporales</taxon>
        <taxon>Polyporaceae</taxon>
        <taxon>Trametes</taxon>
    </lineage>
</organism>
<feature type="domain" description="Large ribosomal subunit protein uL5 N-terminal" evidence="6">
    <location>
        <begin position="441"/>
        <end position="480"/>
    </location>
</feature>
<evidence type="ECO:0000259" key="6">
    <source>
        <dbReference type="Pfam" id="PF00281"/>
    </source>
</evidence>
<keyword evidence="9" id="KW-1185">Reference proteome</keyword>
<dbReference type="InterPro" id="IPR020929">
    <property type="entry name" value="Ribosomal_uL5_CS"/>
</dbReference>
<dbReference type="GO" id="GO:0003735">
    <property type="term" value="F:structural constituent of ribosome"/>
    <property type="evidence" value="ECO:0007669"/>
    <property type="project" value="InterPro"/>
</dbReference>
<dbReference type="InterPro" id="IPR031309">
    <property type="entry name" value="Ribosomal_uL5_C"/>
</dbReference>
<gene>
    <name evidence="8" type="ORF">BN946_scf184980.g30</name>
</gene>
<dbReference type="PANTHER" id="PTHR11994">
    <property type="entry name" value="60S RIBOSOMAL PROTEIN L11-RELATED"/>
    <property type="match status" value="1"/>
</dbReference>
<dbReference type="InterPro" id="IPR031310">
    <property type="entry name" value="Ribosomal_uL5_N"/>
</dbReference>
<comment type="caution">
    <text evidence="8">The sequence shown here is derived from an EMBL/GenBank/DDBJ whole genome shotgun (WGS) entry which is preliminary data.</text>
</comment>
<dbReference type="InterPro" id="IPR022803">
    <property type="entry name" value="Ribosomal_uL5_dom_sf"/>
</dbReference>
<dbReference type="EMBL" id="CCBP010000113">
    <property type="protein sequence ID" value="CDO72489.1"/>
    <property type="molecule type" value="Genomic_DNA"/>
</dbReference>
<dbReference type="STRING" id="5643.A0A060SJU0"/>
<keyword evidence="4" id="KW-0687">Ribonucleoprotein</keyword>
<evidence type="ECO:0000256" key="4">
    <source>
        <dbReference type="ARBA" id="ARBA00023274"/>
    </source>
</evidence>
<evidence type="ECO:0000313" key="8">
    <source>
        <dbReference type="EMBL" id="CDO72489.1"/>
    </source>
</evidence>
<evidence type="ECO:0000256" key="5">
    <source>
        <dbReference type="SAM" id="MobiDB-lite"/>
    </source>
</evidence>
<name>A0A060SJU0_PYCCI</name>
<sequence>MYTLRPTSFFRPSSRPTSPVPAPRQEAPVAAERTARPLSKLSLSSFRKPSPSPAAGLTPSNTVVQDGSFMEVLSLKLSEAVSKALAQPSGPAAPGELLGGRRPIPPGRGRALGALIVSEVNASRENSHLYRAVIRTLQRPLSVLLTNLSTNLIPLLSSSAFLSPPAPTPQEPQPTATQLHAVALATFAGELLESFDEIGLGIEVDTRTENLKGIREGLVSIVKRVIDPLINGMKNELMPIIEALETVPPPPPTASAAAGKTPKETKKSSTTPPATPPASRFTLKLPPSRPPTPPSPNLRGPTVAADARALFNLLSQLPKPSQDKEQTRLAREVVDEAFEGLSSFVALLESIQLHATPARPIAPGASPKAPLAELETDLELLTADLPIVIALPVLLRTFLPGERTVHGLLGLSEAEYRKGPAVFVAEVLNAPPSLPLCFADISVGESGDRLTRASKVLEQLTGQTPVTSKARYTVRQFGIRRNEKIAVHVTIRGPKAEEILERGLKVKEYELVRKNFSETGNFGFGIDEHIDLGARYDPTIGIFGMDFYVVMGRPGARVARRKQKKARIGFSHRIKKEDTMAWFKQRFDGIILAK</sequence>
<dbReference type="FunFam" id="3.30.1440.10:FF:000002">
    <property type="entry name" value="60S ribosomal protein L11"/>
    <property type="match status" value="1"/>
</dbReference>
<feature type="compositionally biased region" description="Low complexity" evidence="5">
    <location>
        <begin position="1"/>
        <end position="17"/>
    </location>
</feature>
<dbReference type="NCBIfam" id="NF003258">
    <property type="entry name" value="PRK04219.1"/>
    <property type="match status" value="1"/>
</dbReference>
<dbReference type="Gene3D" id="3.30.1440.10">
    <property type="match status" value="1"/>
</dbReference>
<dbReference type="HOGENOM" id="CLU_459363_0_0_1"/>
<dbReference type="InterPro" id="IPR057266">
    <property type="entry name" value="Ribosomal_uL5_euk/arc-type"/>
</dbReference>
<dbReference type="PROSITE" id="PS00358">
    <property type="entry name" value="RIBOSOMAL_L5"/>
    <property type="match status" value="1"/>
</dbReference>
<dbReference type="InterPro" id="IPR002132">
    <property type="entry name" value="Ribosomal_uL5"/>
</dbReference>
<dbReference type="Pfam" id="PF00281">
    <property type="entry name" value="Ribosomal_L5"/>
    <property type="match status" value="1"/>
</dbReference>
<evidence type="ECO:0008006" key="10">
    <source>
        <dbReference type="Google" id="ProtNLM"/>
    </source>
</evidence>
<evidence type="ECO:0000256" key="2">
    <source>
        <dbReference type="ARBA" id="ARBA00008553"/>
    </source>
</evidence>
<feature type="region of interest" description="Disordered" evidence="5">
    <location>
        <begin position="248"/>
        <end position="302"/>
    </location>
</feature>
<proteinExistence type="inferred from homology"/>
<protein>
    <recommendedName>
        <fullName evidence="10">Ribosomal protein L5 C-terminal domain-containing protein</fullName>
    </recommendedName>
</protein>
<evidence type="ECO:0000313" key="9">
    <source>
        <dbReference type="Proteomes" id="UP000029665"/>
    </source>
</evidence>
<dbReference type="GO" id="GO:0005840">
    <property type="term" value="C:ribosome"/>
    <property type="evidence" value="ECO:0007669"/>
    <property type="project" value="UniProtKB-KW"/>
</dbReference>
<dbReference type="Pfam" id="PF00673">
    <property type="entry name" value="Ribosomal_L5_C"/>
    <property type="match status" value="1"/>
</dbReference>
<comment type="function">
    <text evidence="1">Component of the ribosome, a large ribonucleoprotein complex responsible for the synthesis of proteins in the cell. The small ribosomal subunit (SSU) binds messenger RNAs (mRNAs) and translates the encoded message by selecting cognate aminoacyl-transfer RNA (tRNA) molecules. The large subunit (LSU) contains the ribosomal catalytic site termed the peptidyl transferase center (PTC), which catalyzes the formation of peptide bonds, thereby polymerizing the amino acids delivered by tRNAs into a polypeptide chain. The nascent polypeptides leave the ribosome through a tunnel in the LSU and interact with protein factors that function in enzymatic processing, targeting, and the membrane insertion of nascent chains at the exit of the ribosomal tunnel.</text>
</comment>